<dbReference type="InterPro" id="IPR057326">
    <property type="entry name" value="KR_dom"/>
</dbReference>
<dbReference type="PRINTS" id="PR00080">
    <property type="entry name" value="SDRFAMILY"/>
</dbReference>
<feature type="domain" description="Ketoreductase" evidence="3">
    <location>
        <begin position="10"/>
        <end position="175"/>
    </location>
</feature>
<dbReference type="RefSeq" id="WP_111972152.1">
    <property type="nucleotide sequence ID" value="NZ_UAVS01000001.1"/>
</dbReference>
<dbReference type="PRINTS" id="PR00081">
    <property type="entry name" value="GDHRDH"/>
</dbReference>
<evidence type="ECO:0000259" key="3">
    <source>
        <dbReference type="SMART" id="SM00822"/>
    </source>
</evidence>
<dbReference type="InterPro" id="IPR051122">
    <property type="entry name" value="SDR_DHRS6-like"/>
</dbReference>
<dbReference type="InterPro" id="IPR036291">
    <property type="entry name" value="NAD(P)-bd_dom_sf"/>
</dbReference>
<sequence>MYNPFSLENKTILVTGASSGIGKAIAIECSKMGAQVVITGRNEQRLQETYKQLESTQPAYIVADLTKKEDIETLVNQIDGLNGLVNCAGLTIPKPFKFLQEEDIQEVMTVNFNAPLLLTQLLIKKKKLQKASSIVFISSISGTKVSAIAESVYSASKAAIDGFCKGLALELAPQQIRVNTVNPGIIETNIFSGGQISEEQLQQNITKYPLKRYGKPEEVAYAVVYLLSDASSWVTGSNLLIDGGYTLL</sequence>
<name>A0A2X2SYC1_CAPOC</name>
<dbReference type="PROSITE" id="PS00061">
    <property type="entry name" value="ADH_SHORT"/>
    <property type="match status" value="1"/>
</dbReference>
<organism evidence="4 5">
    <name type="scientific">Capnocytophaga ochracea</name>
    <dbReference type="NCBI Taxonomy" id="1018"/>
    <lineage>
        <taxon>Bacteria</taxon>
        <taxon>Pseudomonadati</taxon>
        <taxon>Bacteroidota</taxon>
        <taxon>Flavobacteriia</taxon>
        <taxon>Flavobacteriales</taxon>
        <taxon>Flavobacteriaceae</taxon>
        <taxon>Capnocytophaga</taxon>
    </lineage>
</organism>
<dbReference type="AlphaFoldDB" id="A0A2X2SYC1"/>
<protein>
    <submittedName>
        <fullName evidence="4">3-oxoacyl-[acyl-carrier-protein] reductase FabG</fullName>
        <ecNumber evidence="4">1.1.1.100</ecNumber>
    </submittedName>
</protein>
<gene>
    <name evidence="4" type="primary">fabG_2</name>
    <name evidence="4" type="ORF">NCTC11545_00548</name>
</gene>
<dbReference type="InterPro" id="IPR020904">
    <property type="entry name" value="Sc_DH/Rdtase_CS"/>
</dbReference>
<dbReference type="FunFam" id="3.40.50.720:FF:000084">
    <property type="entry name" value="Short-chain dehydrogenase reductase"/>
    <property type="match status" value="1"/>
</dbReference>
<evidence type="ECO:0000256" key="2">
    <source>
        <dbReference type="ARBA" id="ARBA00023002"/>
    </source>
</evidence>
<dbReference type="Proteomes" id="UP000250169">
    <property type="component" value="Unassembled WGS sequence"/>
</dbReference>
<dbReference type="EMBL" id="UAVS01000001">
    <property type="protein sequence ID" value="SQA93183.1"/>
    <property type="molecule type" value="Genomic_DNA"/>
</dbReference>
<dbReference type="InterPro" id="IPR002347">
    <property type="entry name" value="SDR_fam"/>
</dbReference>
<dbReference type="Gene3D" id="3.40.50.720">
    <property type="entry name" value="NAD(P)-binding Rossmann-like Domain"/>
    <property type="match status" value="1"/>
</dbReference>
<evidence type="ECO:0000313" key="4">
    <source>
        <dbReference type="EMBL" id="SQA93183.1"/>
    </source>
</evidence>
<evidence type="ECO:0000313" key="5">
    <source>
        <dbReference type="Proteomes" id="UP000250169"/>
    </source>
</evidence>
<dbReference type="SUPFAM" id="SSF51735">
    <property type="entry name" value="NAD(P)-binding Rossmann-fold domains"/>
    <property type="match status" value="1"/>
</dbReference>
<evidence type="ECO:0000256" key="1">
    <source>
        <dbReference type="ARBA" id="ARBA00006484"/>
    </source>
</evidence>
<dbReference type="PANTHER" id="PTHR43477">
    <property type="entry name" value="DIHYDROANTICAPSIN 7-DEHYDROGENASE"/>
    <property type="match status" value="1"/>
</dbReference>
<dbReference type="GO" id="GO:0004316">
    <property type="term" value="F:3-oxoacyl-[acyl-carrier-protein] reductase (NADPH) activity"/>
    <property type="evidence" value="ECO:0007669"/>
    <property type="project" value="UniProtKB-EC"/>
</dbReference>
<proteinExistence type="inferred from homology"/>
<dbReference type="EC" id="1.1.1.100" evidence="4"/>
<dbReference type="CDD" id="cd05233">
    <property type="entry name" value="SDR_c"/>
    <property type="match status" value="1"/>
</dbReference>
<reference evidence="4 5" key="1">
    <citation type="submission" date="2018-06" db="EMBL/GenBank/DDBJ databases">
        <authorList>
            <consortium name="Pathogen Informatics"/>
            <person name="Doyle S."/>
        </authorList>
    </citation>
    <scope>NUCLEOTIDE SEQUENCE [LARGE SCALE GENOMIC DNA]</scope>
    <source>
        <strain evidence="4 5">NCTC11545</strain>
    </source>
</reference>
<comment type="similarity">
    <text evidence="1">Belongs to the short-chain dehydrogenases/reductases (SDR) family.</text>
</comment>
<accession>A0A2X2SYC1</accession>
<dbReference type="SMART" id="SM00822">
    <property type="entry name" value="PKS_KR"/>
    <property type="match status" value="1"/>
</dbReference>
<keyword evidence="2 4" id="KW-0560">Oxidoreductase</keyword>
<dbReference type="Pfam" id="PF13561">
    <property type="entry name" value="adh_short_C2"/>
    <property type="match status" value="1"/>
</dbReference>
<dbReference type="PANTHER" id="PTHR43477:SF1">
    <property type="entry name" value="DIHYDROANTICAPSIN 7-DEHYDROGENASE"/>
    <property type="match status" value="1"/>
</dbReference>